<name>A0A6I1PP58_PARAM</name>
<dbReference type="RefSeq" id="WP_152852061.1">
    <property type="nucleotide sequence ID" value="NZ_JACHDD010000004.1"/>
</dbReference>
<comment type="caution">
    <text evidence="1">The sequence shown here is derived from an EMBL/GenBank/DDBJ whole genome shotgun (WGS) entry which is preliminary data.</text>
</comment>
<organism evidence="1 2">
    <name type="scientific">Paraburkholderia atlantica</name>
    <dbReference type="NCBI Taxonomy" id="2654982"/>
    <lineage>
        <taxon>Bacteria</taxon>
        <taxon>Pseudomonadati</taxon>
        <taxon>Pseudomonadota</taxon>
        <taxon>Betaproteobacteria</taxon>
        <taxon>Burkholderiales</taxon>
        <taxon>Burkholderiaceae</taxon>
        <taxon>Paraburkholderia</taxon>
    </lineage>
</organism>
<keyword evidence="2" id="KW-1185">Reference proteome</keyword>
<dbReference type="Proteomes" id="UP000592780">
    <property type="component" value="Unassembled WGS sequence"/>
</dbReference>
<evidence type="ECO:0000313" key="1">
    <source>
        <dbReference type="EMBL" id="MBB5424750.1"/>
    </source>
</evidence>
<proteinExistence type="predicted"/>
<sequence>MIPPLLADGFSDGTISTDAGAGLLIWIIGRAALARKRRLGALALDQSQQAEQTATLTLLVFR</sequence>
<protein>
    <submittedName>
        <fullName evidence="1">Uncharacterized protein</fullName>
    </submittedName>
</protein>
<evidence type="ECO:0000313" key="2">
    <source>
        <dbReference type="Proteomes" id="UP000592780"/>
    </source>
</evidence>
<gene>
    <name evidence="1" type="ORF">HDG40_002895</name>
</gene>
<dbReference type="AlphaFoldDB" id="A0A6I1PP58"/>
<dbReference type="EMBL" id="JACHDD010000004">
    <property type="protein sequence ID" value="MBB5424750.1"/>
    <property type="molecule type" value="Genomic_DNA"/>
</dbReference>
<accession>A0A6I1PP58</accession>
<reference evidence="1 2" key="1">
    <citation type="submission" date="2020-08" db="EMBL/GenBank/DDBJ databases">
        <title>Genomic Encyclopedia of Type Strains, Phase IV (KMG-V): Genome sequencing to study the core and pangenomes of soil and plant-associated prokaryotes.</title>
        <authorList>
            <person name="Whitman W."/>
        </authorList>
    </citation>
    <scope>NUCLEOTIDE SEQUENCE [LARGE SCALE GENOMIC DNA]</scope>
    <source>
        <strain evidence="1 2">JPY158</strain>
    </source>
</reference>